<dbReference type="PANTHER" id="PTHR33481:SF1">
    <property type="entry name" value="ENDONUCLEASE_EXONUCLEASE_PHOSPHATASE DOMAIN-CONTAINING PROTEIN-RELATED"/>
    <property type="match status" value="1"/>
</dbReference>
<name>A0A164MK89_9AGAM</name>
<dbReference type="AlphaFoldDB" id="A0A164MK89"/>
<dbReference type="Proteomes" id="UP000076722">
    <property type="component" value="Unassembled WGS sequence"/>
</dbReference>
<organism evidence="1 2">
    <name type="scientific">Sistotremastrum niveocremeum HHB9708</name>
    <dbReference type="NCBI Taxonomy" id="1314777"/>
    <lineage>
        <taxon>Eukaryota</taxon>
        <taxon>Fungi</taxon>
        <taxon>Dikarya</taxon>
        <taxon>Basidiomycota</taxon>
        <taxon>Agaricomycotina</taxon>
        <taxon>Agaricomycetes</taxon>
        <taxon>Sistotremastrales</taxon>
        <taxon>Sistotremastraceae</taxon>
        <taxon>Sertulicium</taxon>
        <taxon>Sertulicium niveocremeum</taxon>
    </lineage>
</organism>
<dbReference type="EMBL" id="KV419468">
    <property type="protein sequence ID" value="KZS86791.1"/>
    <property type="molecule type" value="Genomic_DNA"/>
</dbReference>
<dbReference type="PANTHER" id="PTHR33481">
    <property type="entry name" value="REVERSE TRANSCRIPTASE"/>
    <property type="match status" value="1"/>
</dbReference>
<gene>
    <name evidence="1" type="ORF">SISNIDRAFT_393047</name>
</gene>
<dbReference type="OrthoDB" id="3258143at2759"/>
<proteinExistence type="predicted"/>
<feature type="non-terminal residue" evidence="1">
    <location>
        <position position="86"/>
    </location>
</feature>
<reference evidence="1 2" key="1">
    <citation type="journal article" date="2016" name="Mol. Biol. Evol.">
        <title>Comparative Genomics of Early-Diverging Mushroom-Forming Fungi Provides Insights into the Origins of Lignocellulose Decay Capabilities.</title>
        <authorList>
            <person name="Nagy L.G."/>
            <person name="Riley R."/>
            <person name="Tritt A."/>
            <person name="Adam C."/>
            <person name="Daum C."/>
            <person name="Floudas D."/>
            <person name="Sun H."/>
            <person name="Yadav J.S."/>
            <person name="Pangilinan J."/>
            <person name="Larsson K.H."/>
            <person name="Matsuura K."/>
            <person name="Barry K."/>
            <person name="Labutti K."/>
            <person name="Kuo R."/>
            <person name="Ohm R.A."/>
            <person name="Bhattacharya S.S."/>
            <person name="Shirouzu T."/>
            <person name="Yoshinaga Y."/>
            <person name="Martin F.M."/>
            <person name="Grigoriev I.V."/>
            <person name="Hibbett D.S."/>
        </authorList>
    </citation>
    <scope>NUCLEOTIDE SEQUENCE [LARGE SCALE GENOMIC DNA]</scope>
    <source>
        <strain evidence="1 2">HHB9708</strain>
    </source>
</reference>
<protein>
    <submittedName>
        <fullName evidence="1">Uncharacterized protein</fullName>
    </submittedName>
</protein>
<keyword evidence="2" id="KW-1185">Reference proteome</keyword>
<evidence type="ECO:0000313" key="1">
    <source>
        <dbReference type="EMBL" id="KZS86791.1"/>
    </source>
</evidence>
<sequence length="86" mass="9708">GLVIDKVKREFLHLTRRTRDKSISPSITLRSSDGTVAELQPQTTVKWLGVLFDRKLTFLEHVKSLADRAKTCLNAMKMLGNTVRGL</sequence>
<evidence type="ECO:0000313" key="2">
    <source>
        <dbReference type="Proteomes" id="UP000076722"/>
    </source>
</evidence>
<accession>A0A164MK89</accession>
<feature type="non-terminal residue" evidence="1">
    <location>
        <position position="1"/>
    </location>
</feature>